<dbReference type="EMBL" id="CAJNDS010002262">
    <property type="protein sequence ID" value="CAE7399205.1"/>
    <property type="molecule type" value="Genomic_DNA"/>
</dbReference>
<name>A0A812QQV8_9DINO</name>
<feature type="region of interest" description="Disordered" evidence="4">
    <location>
        <begin position="657"/>
        <end position="683"/>
    </location>
</feature>
<evidence type="ECO:0000256" key="4">
    <source>
        <dbReference type="SAM" id="MobiDB-lite"/>
    </source>
</evidence>
<dbReference type="AlphaFoldDB" id="A0A812QQV8"/>
<comment type="caution">
    <text evidence="5">The sequence shown here is derived from an EMBL/GenBank/DDBJ whole genome shotgun (WGS) entry which is preliminary data.</text>
</comment>
<evidence type="ECO:0000256" key="1">
    <source>
        <dbReference type="ARBA" id="ARBA00022614"/>
    </source>
</evidence>
<dbReference type="InterPro" id="IPR032675">
    <property type="entry name" value="LRR_dom_sf"/>
</dbReference>
<evidence type="ECO:0000313" key="6">
    <source>
        <dbReference type="Proteomes" id="UP000604046"/>
    </source>
</evidence>
<keyword evidence="6" id="KW-1185">Reference proteome</keyword>
<dbReference type="Proteomes" id="UP000604046">
    <property type="component" value="Unassembled WGS sequence"/>
</dbReference>
<evidence type="ECO:0000256" key="3">
    <source>
        <dbReference type="ARBA" id="ARBA00038315"/>
    </source>
</evidence>
<dbReference type="SUPFAM" id="SSF52047">
    <property type="entry name" value="RNI-like"/>
    <property type="match status" value="2"/>
</dbReference>
<accession>A0A812QQV8</accession>
<gene>
    <name evidence="5" type="ORF">SNAT2548_LOCUS21734</name>
</gene>
<dbReference type="InterPro" id="IPR001611">
    <property type="entry name" value="Leu-rich_rpt"/>
</dbReference>
<dbReference type="PANTHER" id="PTHR24112:SF9">
    <property type="entry name" value="PROTEIN PHOSPHATASE 1 REGULATORY SUBUNIT 37"/>
    <property type="match status" value="1"/>
</dbReference>
<dbReference type="PANTHER" id="PTHR24112">
    <property type="entry name" value="LEUCINE-RICH REPEAT, ISOFORM F-RELATED"/>
    <property type="match status" value="1"/>
</dbReference>
<dbReference type="InterPro" id="IPR051279">
    <property type="entry name" value="PP1-Reg/Actin-Interact_Protein"/>
</dbReference>
<sequence length="701" mass="73351">METPSLVRCLLAPPLMRILEAATETGADAAQVGLLCRAVCRRLWIYSEEWMEDKEAPAKKLLLAPSLRLGPKTSPACLQRFSPASLRRLRVVDAPAAFLSGSAWLPLLCPAAPTLEQLSIVLLRADVQARWPDILTAVADALEAKASERLMRFEARGLHLPSAASPALARVARSSARTLREFVADFADAPEDSASAALEDSELWDALSKASNLEVLRLGGLCLSAESCAGLSRTVRCCGGRLKNLGLSGLAASALLRPSSATEQGVSLRSELSPEMATLVAEGKQQSLRLTSLSLSGLQPPQGLHSFVAVAPNLRALLGAIEELAPCLTELDLSNNAAVTQEGFMPELLAILDNCGPLKKLDLSGSELCLSSAAAALHRSSLTLTSLALSGCAEPMPGPTGGSPLGLALQSLDALEELDLGDLGARPWLRKPILTALQQVAPTLRRLRGQLPAAILKAGLSSLFATGTFLEGGARRLEDVELSVGGPCDSLVPIFAAGPLRRLKLCGELGDGAGAKLAVALRGKPLEELSLQSCGLGSNTARYLGAMQSSQPWPLAVLDLSGNRLGAEGTALVTAFASSGVLRALRLRACGLEEDAMAPLGTMVVRATQLELVDVRGNPRLRAADATRQFLRASEEALSHQDSADLHGLAWGPPEAALPGRLDLRGNPGPGAPAGEDASQPLPRRIGRFEILLGDPGAANG</sequence>
<organism evidence="5 6">
    <name type="scientific">Symbiodinium natans</name>
    <dbReference type="NCBI Taxonomy" id="878477"/>
    <lineage>
        <taxon>Eukaryota</taxon>
        <taxon>Sar</taxon>
        <taxon>Alveolata</taxon>
        <taxon>Dinophyceae</taxon>
        <taxon>Suessiales</taxon>
        <taxon>Symbiodiniaceae</taxon>
        <taxon>Symbiodinium</taxon>
    </lineage>
</organism>
<keyword evidence="1" id="KW-0433">Leucine-rich repeat</keyword>
<comment type="similarity">
    <text evidence="3">Belongs to the PPP1R37 family.</text>
</comment>
<keyword evidence="2" id="KW-0677">Repeat</keyword>
<reference evidence="5" key="1">
    <citation type="submission" date="2021-02" db="EMBL/GenBank/DDBJ databases">
        <authorList>
            <person name="Dougan E. K."/>
            <person name="Rhodes N."/>
            <person name="Thang M."/>
            <person name="Chan C."/>
        </authorList>
    </citation>
    <scope>NUCLEOTIDE SEQUENCE</scope>
</reference>
<evidence type="ECO:0000256" key="2">
    <source>
        <dbReference type="ARBA" id="ARBA00022737"/>
    </source>
</evidence>
<dbReference type="Gene3D" id="3.80.10.10">
    <property type="entry name" value="Ribonuclease Inhibitor"/>
    <property type="match status" value="3"/>
</dbReference>
<dbReference type="OrthoDB" id="447277at2759"/>
<proteinExistence type="inferred from homology"/>
<protein>
    <submittedName>
        <fullName evidence="5">Uncharacterized protein</fullName>
    </submittedName>
</protein>
<dbReference type="Pfam" id="PF13516">
    <property type="entry name" value="LRR_6"/>
    <property type="match status" value="1"/>
</dbReference>
<evidence type="ECO:0000313" key="5">
    <source>
        <dbReference type="EMBL" id="CAE7399205.1"/>
    </source>
</evidence>